<organism evidence="2 3">
    <name type="scientific">Halolamina salifodinae</name>
    <dbReference type="NCBI Taxonomy" id="1202767"/>
    <lineage>
        <taxon>Archaea</taxon>
        <taxon>Methanobacteriati</taxon>
        <taxon>Methanobacteriota</taxon>
        <taxon>Stenosarchaea group</taxon>
        <taxon>Halobacteria</taxon>
        <taxon>Halobacteriales</taxon>
        <taxon>Haloferacaceae</taxon>
    </lineage>
</organism>
<evidence type="ECO:0000313" key="3">
    <source>
        <dbReference type="Proteomes" id="UP000823736"/>
    </source>
</evidence>
<dbReference type="EMBL" id="JAGGLC010000003">
    <property type="protein sequence ID" value="MBP1987153.1"/>
    <property type="molecule type" value="Genomic_DNA"/>
</dbReference>
<accession>A0A8T4GYD6</accession>
<reference evidence="2" key="1">
    <citation type="submission" date="2021-03" db="EMBL/GenBank/DDBJ databases">
        <title>Genomic Encyclopedia of Type Strains, Phase IV (KMG-IV): sequencing the most valuable type-strain genomes for metagenomic binning, comparative biology and taxonomic classification.</title>
        <authorList>
            <person name="Goeker M."/>
        </authorList>
    </citation>
    <scope>NUCLEOTIDE SEQUENCE</scope>
    <source>
        <strain evidence="2">DSM 26232</strain>
    </source>
</reference>
<sequence>MVFPNVWGRRADGVDGDDDDAKYADNDTD</sequence>
<protein>
    <submittedName>
        <fullName evidence="2">Uncharacterized protein</fullName>
    </submittedName>
</protein>
<keyword evidence="3" id="KW-1185">Reference proteome</keyword>
<feature type="region of interest" description="Disordered" evidence="1">
    <location>
        <begin position="1"/>
        <end position="29"/>
    </location>
</feature>
<proteinExistence type="predicted"/>
<evidence type="ECO:0000256" key="1">
    <source>
        <dbReference type="SAM" id="MobiDB-lite"/>
    </source>
</evidence>
<comment type="caution">
    <text evidence="2">The sequence shown here is derived from an EMBL/GenBank/DDBJ whole genome shotgun (WGS) entry which is preliminary data.</text>
</comment>
<name>A0A8T4GYD6_9EURY</name>
<dbReference type="AlphaFoldDB" id="A0A8T4GYD6"/>
<evidence type="ECO:0000313" key="2">
    <source>
        <dbReference type="EMBL" id="MBP1987153.1"/>
    </source>
</evidence>
<dbReference type="Proteomes" id="UP000823736">
    <property type="component" value="Unassembled WGS sequence"/>
</dbReference>
<gene>
    <name evidence="2" type="ORF">J2753_001651</name>
</gene>